<sequence length="226" mass="24534">MSRIPSKVKDMSVVRVSNEGSAANKKPVRRHMDGATAQEQLLDAAENLFYRDGIRAISVDAVVERAGVNKMSVYRQFSSKDDLVVAYLTRMDTRFRERIEGSIAKHPGQPAKALVQSITDLVERASNPDYRGCPFVNVACEFADREHPARVSVAHNKQYLIARLLELSTAAGAADPQFLADSLALLVEGVYTASQTFGPGCGPMRTAPATAALLVKAACGEDRIEP</sequence>
<name>A0A158IGM1_9BURK</name>
<dbReference type="GO" id="GO:0000976">
    <property type="term" value="F:transcription cis-regulatory region binding"/>
    <property type="evidence" value="ECO:0007669"/>
    <property type="project" value="TreeGrafter"/>
</dbReference>
<gene>
    <name evidence="4" type="ORF">AWB69_05929</name>
</gene>
<dbReference type="SUPFAM" id="SSF48498">
    <property type="entry name" value="Tetracyclin repressor-like, C-terminal domain"/>
    <property type="match status" value="1"/>
</dbReference>
<keyword evidence="1 2" id="KW-0238">DNA-binding</keyword>
<dbReference type="Gene3D" id="1.10.357.10">
    <property type="entry name" value="Tetracycline Repressor, domain 2"/>
    <property type="match status" value="1"/>
</dbReference>
<dbReference type="Pfam" id="PF00440">
    <property type="entry name" value="TetR_N"/>
    <property type="match status" value="1"/>
</dbReference>
<dbReference type="AlphaFoldDB" id="A0A158IGM1"/>
<evidence type="ECO:0000313" key="5">
    <source>
        <dbReference type="Proteomes" id="UP000054683"/>
    </source>
</evidence>
<dbReference type="EMBL" id="FCOK02000050">
    <property type="protein sequence ID" value="SAL55429.1"/>
    <property type="molecule type" value="Genomic_DNA"/>
</dbReference>
<evidence type="ECO:0000256" key="2">
    <source>
        <dbReference type="PROSITE-ProRule" id="PRU00335"/>
    </source>
</evidence>
<dbReference type="PANTHER" id="PTHR30055">
    <property type="entry name" value="HTH-TYPE TRANSCRIPTIONAL REGULATOR RUTR"/>
    <property type="match status" value="1"/>
</dbReference>
<proteinExistence type="predicted"/>
<dbReference type="PROSITE" id="PS50977">
    <property type="entry name" value="HTH_TETR_2"/>
    <property type="match status" value="1"/>
</dbReference>
<dbReference type="PRINTS" id="PR00455">
    <property type="entry name" value="HTHTETR"/>
</dbReference>
<feature type="domain" description="HTH tetR-type" evidence="3">
    <location>
        <begin position="35"/>
        <end position="95"/>
    </location>
</feature>
<organism evidence="4 5">
    <name type="scientific">Caballeronia udeis</name>
    <dbReference type="NCBI Taxonomy" id="1232866"/>
    <lineage>
        <taxon>Bacteria</taxon>
        <taxon>Pseudomonadati</taxon>
        <taxon>Pseudomonadota</taxon>
        <taxon>Betaproteobacteria</taxon>
        <taxon>Burkholderiales</taxon>
        <taxon>Burkholderiaceae</taxon>
        <taxon>Caballeronia</taxon>
    </lineage>
</organism>
<dbReference type="PANTHER" id="PTHR30055:SF200">
    <property type="entry name" value="HTH-TYPE TRANSCRIPTIONAL REPRESSOR BDCR"/>
    <property type="match status" value="1"/>
</dbReference>
<accession>A0A158IGM1</accession>
<evidence type="ECO:0000259" key="3">
    <source>
        <dbReference type="PROSITE" id="PS50977"/>
    </source>
</evidence>
<dbReference type="InterPro" id="IPR036271">
    <property type="entry name" value="Tet_transcr_reg_TetR-rel_C_sf"/>
</dbReference>
<dbReference type="InterPro" id="IPR009057">
    <property type="entry name" value="Homeodomain-like_sf"/>
</dbReference>
<dbReference type="InterPro" id="IPR050109">
    <property type="entry name" value="HTH-type_TetR-like_transc_reg"/>
</dbReference>
<protein>
    <submittedName>
        <fullName evidence="4">TetR family transcriptional regulator</fullName>
    </submittedName>
</protein>
<dbReference type="SUPFAM" id="SSF46689">
    <property type="entry name" value="Homeodomain-like"/>
    <property type="match status" value="1"/>
</dbReference>
<dbReference type="Proteomes" id="UP000054683">
    <property type="component" value="Unassembled WGS sequence"/>
</dbReference>
<dbReference type="GO" id="GO:0003700">
    <property type="term" value="F:DNA-binding transcription factor activity"/>
    <property type="evidence" value="ECO:0007669"/>
    <property type="project" value="TreeGrafter"/>
</dbReference>
<dbReference type="InterPro" id="IPR001647">
    <property type="entry name" value="HTH_TetR"/>
</dbReference>
<feature type="DNA-binding region" description="H-T-H motif" evidence="2">
    <location>
        <begin position="58"/>
        <end position="77"/>
    </location>
</feature>
<evidence type="ECO:0000256" key="1">
    <source>
        <dbReference type="ARBA" id="ARBA00023125"/>
    </source>
</evidence>
<evidence type="ECO:0000313" key="4">
    <source>
        <dbReference type="EMBL" id="SAL55429.1"/>
    </source>
</evidence>
<reference evidence="4 5" key="1">
    <citation type="submission" date="2016-01" db="EMBL/GenBank/DDBJ databases">
        <authorList>
            <person name="Oliw E.H."/>
        </authorList>
    </citation>
    <scope>NUCLEOTIDE SEQUENCE [LARGE SCALE GENOMIC DNA]</scope>
    <source>
        <strain evidence="4">LMG 27134</strain>
    </source>
</reference>